<feature type="binding site" evidence="12">
    <location>
        <position position="237"/>
    </location>
    <ligand>
        <name>K(+)</name>
        <dbReference type="ChEBI" id="CHEBI:29103"/>
    </ligand>
</feature>
<dbReference type="PANTHER" id="PTHR10584">
    <property type="entry name" value="SUGAR KINASE"/>
    <property type="match status" value="1"/>
</dbReference>
<evidence type="ECO:0000256" key="9">
    <source>
        <dbReference type="ARBA" id="ARBA00022842"/>
    </source>
</evidence>
<keyword evidence="5 12" id="KW-0479">Metal-binding</keyword>
<feature type="binding site" evidence="12">
    <location>
        <position position="274"/>
    </location>
    <ligand>
        <name>K(+)</name>
        <dbReference type="ChEBI" id="CHEBI:29103"/>
    </ligand>
</feature>
<feature type="binding site" evidence="12">
    <location>
        <position position="241"/>
    </location>
    <ligand>
        <name>substrate</name>
    </ligand>
</feature>
<evidence type="ECO:0000256" key="6">
    <source>
        <dbReference type="ARBA" id="ARBA00022741"/>
    </source>
</evidence>
<dbReference type="Pfam" id="PF00294">
    <property type="entry name" value="PfkB"/>
    <property type="match status" value="1"/>
</dbReference>
<evidence type="ECO:0000256" key="4">
    <source>
        <dbReference type="ARBA" id="ARBA00022679"/>
    </source>
</evidence>
<accession>A0ABV3FLF4</accession>
<keyword evidence="9 12" id="KW-0460">Magnesium</keyword>
<evidence type="ECO:0000256" key="12">
    <source>
        <dbReference type="HAMAP-Rule" id="MF_01987"/>
    </source>
</evidence>
<protein>
    <recommendedName>
        <fullName evidence="3 12">Ribokinase</fullName>
        <shortName evidence="12">RK</shortName>
        <ecNumber evidence="2 12">2.7.1.15</ecNumber>
    </recommendedName>
</protein>
<dbReference type="HAMAP" id="MF_01987">
    <property type="entry name" value="Ribokinase"/>
    <property type="match status" value="1"/>
</dbReference>
<keyword evidence="15" id="KW-1185">Reference proteome</keyword>
<sequence length="298" mass="29491">MTTADRVPAIAVLGSINMDLVTTTGRVPEPGETVLGTGFVMVPGGKGANQAVAARRAGATVEFLGAVGEDVFAAELRSTLTDSGVGVERLRTVPGPSGVAAIVVDADGENSIIVVGGANAELTALDADDLAAIANADILLCQLEIPISAVAAAAAHAKANRTTVVLNPSPVAELPAELWAHIDVAVVNSGEAERLAPVLGSVPHVVVTRGADGAEYRGPDGGSRSSPSPVVDVVDTTGAGDSFTGALAAAWHRGPRAALAFACAAGALATTRLGAGVAIPTAAAIDAALAGRHRSSAR</sequence>
<dbReference type="CDD" id="cd01174">
    <property type="entry name" value="ribokinase"/>
    <property type="match status" value="1"/>
</dbReference>
<comment type="subunit">
    <text evidence="12">Homodimer.</text>
</comment>
<feature type="binding site" evidence="12">
    <location>
        <position position="269"/>
    </location>
    <ligand>
        <name>K(+)</name>
        <dbReference type="ChEBI" id="CHEBI:29103"/>
    </ligand>
</feature>
<comment type="function">
    <text evidence="12">Catalyzes the phosphorylation of ribose at O-5 in a reaction requiring ATP and magnesium. The resulting D-ribose-5-phosphate can then be used either for sythesis of nucleotides, histidine, and tryptophan, or as a component of the pentose phosphate pathway.</text>
</comment>
<dbReference type="InterPro" id="IPR011611">
    <property type="entry name" value="PfkB_dom"/>
</dbReference>
<dbReference type="InterPro" id="IPR029056">
    <property type="entry name" value="Ribokinase-like"/>
</dbReference>
<keyword evidence="10 12" id="KW-0630">Potassium</keyword>
<dbReference type="Gene3D" id="3.40.1190.20">
    <property type="match status" value="1"/>
</dbReference>
<evidence type="ECO:0000313" key="14">
    <source>
        <dbReference type="EMBL" id="MEV0706236.1"/>
    </source>
</evidence>
<name>A0ABV3FLF4_9NOCA</name>
<evidence type="ECO:0000256" key="2">
    <source>
        <dbReference type="ARBA" id="ARBA00012035"/>
    </source>
</evidence>
<dbReference type="GO" id="GO:0004747">
    <property type="term" value="F:ribokinase activity"/>
    <property type="evidence" value="ECO:0007669"/>
    <property type="project" value="UniProtKB-EC"/>
</dbReference>
<comment type="cofactor">
    <cofactor evidence="12">
        <name>Mg(2+)</name>
        <dbReference type="ChEBI" id="CHEBI:18420"/>
    </cofactor>
    <text evidence="12">Requires a divalent cation, most likely magnesium in vivo, as an electrophilic catalyst to aid phosphoryl group transfer. It is the chelate of the metal and the nucleotide that is the actual substrate.</text>
</comment>
<dbReference type="PROSITE" id="PS00584">
    <property type="entry name" value="PFKB_KINASES_2"/>
    <property type="match status" value="1"/>
</dbReference>
<comment type="caution">
    <text evidence="14">The sequence shown here is derived from an EMBL/GenBank/DDBJ whole genome shotgun (WGS) entry which is preliminary data.</text>
</comment>
<comment type="subcellular location">
    <subcellularLocation>
        <location evidence="12">Cytoplasm</location>
    </subcellularLocation>
</comment>
<feature type="binding site" evidence="12">
    <location>
        <position position="188"/>
    </location>
    <ligand>
        <name>ATP</name>
        <dbReference type="ChEBI" id="CHEBI:30616"/>
    </ligand>
</feature>
<dbReference type="PRINTS" id="PR00990">
    <property type="entry name" value="RIBOKINASE"/>
</dbReference>
<dbReference type="Proteomes" id="UP001551695">
    <property type="component" value="Unassembled WGS sequence"/>
</dbReference>
<evidence type="ECO:0000256" key="10">
    <source>
        <dbReference type="ARBA" id="ARBA00022958"/>
    </source>
</evidence>
<feature type="active site" description="Proton acceptor" evidence="12">
    <location>
        <position position="241"/>
    </location>
</feature>
<evidence type="ECO:0000256" key="5">
    <source>
        <dbReference type="ARBA" id="ARBA00022723"/>
    </source>
</evidence>
<evidence type="ECO:0000259" key="13">
    <source>
        <dbReference type="Pfam" id="PF00294"/>
    </source>
</evidence>
<dbReference type="InterPro" id="IPR002139">
    <property type="entry name" value="Ribo/fructo_kinase"/>
</dbReference>
<keyword evidence="12" id="KW-0963">Cytoplasm</keyword>
<keyword evidence="7 12" id="KW-0418">Kinase</keyword>
<keyword evidence="6 12" id="KW-0547">Nucleotide-binding</keyword>
<feature type="binding site" evidence="12">
    <location>
        <position position="144"/>
    </location>
    <ligand>
        <name>substrate</name>
    </ligand>
</feature>
<dbReference type="RefSeq" id="WP_357779353.1">
    <property type="nucleotide sequence ID" value="NZ_JBFAKC010000001.1"/>
</dbReference>
<comment type="catalytic activity">
    <reaction evidence="12">
        <text>D-ribose + ATP = D-ribose 5-phosphate + ADP + H(+)</text>
        <dbReference type="Rhea" id="RHEA:13697"/>
        <dbReference type="ChEBI" id="CHEBI:15378"/>
        <dbReference type="ChEBI" id="CHEBI:30616"/>
        <dbReference type="ChEBI" id="CHEBI:47013"/>
        <dbReference type="ChEBI" id="CHEBI:78346"/>
        <dbReference type="ChEBI" id="CHEBI:456216"/>
        <dbReference type="EC" id="2.7.1.15"/>
    </reaction>
</comment>
<feature type="binding site" evidence="12">
    <location>
        <begin position="240"/>
        <end position="241"/>
    </location>
    <ligand>
        <name>ATP</name>
        <dbReference type="ChEBI" id="CHEBI:30616"/>
    </ligand>
</feature>
<proteinExistence type="inferred from homology"/>
<feature type="domain" description="Carbohydrate kinase PfkB" evidence="13">
    <location>
        <begin position="10"/>
        <end position="281"/>
    </location>
</feature>
<feature type="binding site" evidence="12">
    <location>
        <begin position="17"/>
        <end position="19"/>
    </location>
    <ligand>
        <name>substrate</name>
    </ligand>
</feature>
<gene>
    <name evidence="12" type="primary">rbsK</name>
    <name evidence="14" type="ORF">AB0I48_01595</name>
</gene>
<dbReference type="InterPro" id="IPR002173">
    <property type="entry name" value="Carboh/pur_kinase_PfkB_CS"/>
</dbReference>
<evidence type="ECO:0000256" key="11">
    <source>
        <dbReference type="ARBA" id="ARBA00023277"/>
    </source>
</evidence>
<comment type="caution">
    <text evidence="12">Lacks conserved residue(s) required for the propagation of feature annotation.</text>
</comment>
<dbReference type="InterPro" id="IPR011877">
    <property type="entry name" value="Ribokinase"/>
</dbReference>
<evidence type="ECO:0000256" key="1">
    <source>
        <dbReference type="ARBA" id="ARBA00005380"/>
    </source>
</evidence>
<evidence type="ECO:0000256" key="8">
    <source>
        <dbReference type="ARBA" id="ARBA00022840"/>
    </source>
</evidence>
<feature type="binding site" evidence="12">
    <location>
        <begin position="208"/>
        <end position="213"/>
    </location>
    <ligand>
        <name>ATP</name>
        <dbReference type="ChEBI" id="CHEBI:30616"/>
    </ligand>
</feature>
<comment type="similarity">
    <text evidence="1">Belongs to the carbohydrate kinase pfkB family.</text>
</comment>
<evidence type="ECO:0000256" key="3">
    <source>
        <dbReference type="ARBA" id="ARBA00016943"/>
    </source>
</evidence>
<feature type="binding site" evidence="12">
    <location>
        <position position="272"/>
    </location>
    <ligand>
        <name>K(+)</name>
        <dbReference type="ChEBI" id="CHEBI:29103"/>
    </ligand>
</feature>
<reference evidence="14 15" key="1">
    <citation type="submission" date="2024-06" db="EMBL/GenBank/DDBJ databases">
        <title>The Natural Products Discovery Center: Release of the First 8490 Sequenced Strains for Exploring Actinobacteria Biosynthetic Diversity.</title>
        <authorList>
            <person name="Kalkreuter E."/>
            <person name="Kautsar S.A."/>
            <person name="Yang D."/>
            <person name="Bader C.D."/>
            <person name="Teijaro C.N."/>
            <person name="Fluegel L."/>
            <person name="Davis C.M."/>
            <person name="Simpson J.R."/>
            <person name="Lauterbach L."/>
            <person name="Steele A.D."/>
            <person name="Gui C."/>
            <person name="Meng S."/>
            <person name="Li G."/>
            <person name="Viehrig K."/>
            <person name="Ye F."/>
            <person name="Su P."/>
            <person name="Kiefer A.F."/>
            <person name="Nichols A."/>
            <person name="Cepeda A.J."/>
            <person name="Yan W."/>
            <person name="Fan B."/>
            <person name="Jiang Y."/>
            <person name="Adhikari A."/>
            <person name="Zheng C.-J."/>
            <person name="Schuster L."/>
            <person name="Cowan T.M."/>
            <person name="Smanski M.J."/>
            <person name="Chevrette M.G."/>
            <person name="De Carvalho L.P.S."/>
            <person name="Shen B."/>
        </authorList>
    </citation>
    <scope>NUCLEOTIDE SEQUENCE [LARGE SCALE GENOMIC DNA]</scope>
    <source>
        <strain evidence="14 15">NPDC050403</strain>
    </source>
</reference>
<dbReference type="PANTHER" id="PTHR10584:SF166">
    <property type="entry name" value="RIBOKINASE"/>
    <property type="match status" value="1"/>
</dbReference>
<comment type="pathway">
    <text evidence="12">Carbohydrate metabolism; D-ribose degradation; D-ribose 5-phosphate from beta-D-ribopyranose: step 2/2.</text>
</comment>
<keyword evidence="11 12" id="KW-0119">Carbohydrate metabolism</keyword>
<dbReference type="SUPFAM" id="SSF53613">
    <property type="entry name" value="Ribokinase-like"/>
    <property type="match status" value="1"/>
</dbReference>
<dbReference type="EMBL" id="JBFAKC010000001">
    <property type="protein sequence ID" value="MEV0706236.1"/>
    <property type="molecule type" value="Genomic_DNA"/>
</dbReference>
<organism evidence="14 15">
    <name type="scientific">Nocardia aurea</name>
    <dbReference type="NCBI Taxonomy" id="2144174"/>
    <lineage>
        <taxon>Bacteria</taxon>
        <taxon>Bacillati</taxon>
        <taxon>Actinomycetota</taxon>
        <taxon>Actinomycetes</taxon>
        <taxon>Mycobacteriales</taxon>
        <taxon>Nocardiaceae</taxon>
        <taxon>Nocardia</taxon>
    </lineage>
</organism>
<dbReference type="EC" id="2.7.1.15" evidence="2 12"/>
<feature type="binding site" evidence="12">
    <location>
        <position position="235"/>
    </location>
    <ligand>
        <name>K(+)</name>
        <dbReference type="ChEBI" id="CHEBI:29103"/>
    </ligand>
</feature>
<evidence type="ECO:0000256" key="7">
    <source>
        <dbReference type="ARBA" id="ARBA00022777"/>
    </source>
</evidence>
<comment type="similarity">
    <text evidence="12">Belongs to the carbohydrate kinase PfkB family. Ribokinase subfamily.</text>
</comment>
<keyword evidence="4 12" id="KW-0808">Transferase</keyword>
<comment type="activity regulation">
    <text evidence="12">Activated by a monovalent cation that binds near, but not in, the active site. The most likely occupant of the site in vivo is potassium. Ion binding induces a conformational change that may alter substrate affinity.</text>
</comment>
<feature type="binding site" evidence="12">
    <location>
        <begin position="45"/>
        <end position="49"/>
    </location>
    <ligand>
        <name>substrate</name>
    </ligand>
</feature>
<keyword evidence="8 12" id="KW-0067">ATP-binding</keyword>
<evidence type="ECO:0000313" key="15">
    <source>
        <dbReference type="Proteomes" id="UP001551695"/>
    </source>
</evidence>